<evidence type="ECO:0000256" key="1">
    <source>
        <dbReference type="SAM" id="Phobius"/>
    </source>
</evidence>
<dbReference type="AlphaFoldDB" id="A0A6B2LHI3"/>
<protein>
    <submittedName>
        <fullName evidence="2">Uncharacterized protein</fullName>
    </submittedName>
</protein>
<keyword evidence="1" id="KW-1133">Transmembrane helix</keyword>
<name>A0A6B2LHI3_9EUKA</name>
<sequence length="183" mass="20018">MNNGPESPEHVGYHHKEIYFLDKTIYILLGGFLGYSFQLIVFSQIASGEQLLLFSSRLMLRDNLEFREHLDSIINDPLTKVVGNVVPPVVVSPILKINDVEVPLGAAHEIGCNHVIVAENNRGGNGRDVGLQIMDLREEEGEVNLLELGFLWGSGGEGNLGGILPPAGEGGKEGWLMGEFRDL</sequence>
<reference evidence="2" key="1">
    <citation type="journal article" date="2020" name="J. Eukaryot. Microbiol.">
        <title>De novo Sequencing, Assembly and Annotation of the Transcriptome for the Free-Living Testate Amoeba Arcella intermedia.</title>
        <authorList>
            <person name="Ribeiro G.M."/>
            <person name="Porfirio-Sousa A.L."/>
            <person name="Maurer-Alcala X.X."/>
            <person name="Katz L.A."/>
            <person name="Lahr D.J.G."/>
        </authorList>
    </citation>
    <scope>NUCLEOTIDE SEQUENCE</scope>
</reference>
<feature type="transmembrane region" description="Helical" evidence="1">
    <location>
        <begin position="25"/>
        <end position="47"/>
    </location>
</feature>
<evidence type="ECO:0000313" key="2">
    <source>
        <dbReference type="EMBL" id="NDV36261.1"/>
    </source>
</evidence>
<accession>A0A6B2LHI3</accession>
<dbReference type="EMBL" id="GIBP01007292">
    <property type="protein sequence ID" value="NDV36261.1"/>
    <property type="molecule type" value="Transcribed_RNA"/>
</dbReference>
<keyword evidence="1" id="KW-0472">Membrane</keyword>
<proteinExistence type="predicted"/>
<keyword evidence="1" id="KW-0812">Transmembrane</keyword>
<organism evidence="2">
    <name type="scientific">Arcella intermedia</name>
    <dbReference type="NCBI Taxonomy" id="1963864"/>
    <lineage>
        <taxon>Eukaryota</taxon>
        <taxon>Amoebozoa</taxon>
        <taxon>Tubulinea</taxon>
        <taxon>Elardia</taxon>
        <taxon>Arcellinida</taxon>
        <taxon>Sphaerothecina</taxon>
        <taxon>Arcellidae</taxon>
        <taxon>Arcella</taxon>
    </lineage>
</organism>